<dbReference type="Proteomes" id="UP000198882">
    <property type="component" value="Unassembled WGS sequence"/>
</dbReference>
<keyword evidence="4 5" id="KW-0472">Membrane</keyword>
<feature type="transmembrane region" description="Helical" evidence="5">
    <location>
        <begin position="25"/>
        <end position="47"/>
    </location>
</feature>
<gene>
    <name evidence="7" type="ORF">SAMN04515672_3176</name>
</gene>
<accession>A0A1G9C1V7</accession>
<evidence type="ECO:0000259" key="6">
    <source>
        <dbReference type="Pfam" id="PF04893"/>
    </source>
</evidence>
<feature type="transmembrane region" description="Helical" evidence="5">
    <location>
        <begin position="94"/>
        <end position="117"/>
    </location>
</feature>
<proteinExistence type="predicted"/>
<dbReference type="RefSeq" id="WP_090308930.1">
    <property type="nucleotide sequence ID" value="NZ_FNFE01000004.1"/>
</dbReference>
<protein>
    <submittedName>
        <fullName evidence="7">Yip1 domain-containing protein</fullName>
    </submittedName>
</protein>
<dbReference type="AlphaFoldDB" id="A0A1G9C1V7"/>
<dbReference type="Pfam" id="PF04893">
    <property type="entry name" value="Yip1"/>
    <property type="match status" value="1"/>
</dbReference>
<feature type="transmembrane region" description="Helical" evidence="5">
    <location>
        <begin position="59"/>
        <end position="82"/>
    </location>
</feature>
<evidence type="ECO:0000256" key="1">
    <source>
        <dbReference type="ARBA" id="ARBA00004141"/>
    </source>
</evidence>
<keyword evidence="3 5" id="KW-1133">Transmembrane helix</keyword>
<evidence type="ECO:0000256" key="2">
    <source>
        <dbReference type="ARBA" id="ARBA00022692"/>
    </source>
</evidence>
<name>A0A1G9C1V7_9EURY</name>
<sequence>MPPRTPLFDPAGYFETRSETLQQGLAVFVAYTLLEVVWLSVVIWQLFVPDNTLAMTLNLLVTSATLGGITLLVVAAIMHFGSGGANASGSHTDAVAVAGWAYAPNIVVFVPTALYGWRQLQQLTYTTFTPEELTADIAAVPALSELAAVQLITAFIAILWSIYLLTHGISKTHSVLPKITVVPAFFIGIGSFILLVFGP</sequence>
<reference evidence="8" key="1">
    <citation type="submission" date="2016-10" db="EMBL/GenBank/DDBJ databases">
        <authorList>
            <person name="Varghese N."/>
            <person name="Submissions S."/>
        </authorList>
    </citation>
    <scope>NUCLEOTIDE SEQUENCE [LARGE SCALE GENOMIC DNA]</scope>
    <source>
        <strain evidence="8">B4,CECT 8067,JCM 17497</strain>
    </source>
</reference>
<comment type="subcellular location">
    <subcellularLocation>
        <location evidence="1">Membrane</location>
        <topology evidence="1">Multi-pass membrane protein</topology>
    </subcellularLocation>
</comment>
<feature type="transmembrane region" description="Helical" evidence="5">
    <location>
        <begin position="137"/>
        <end position="163"/>
    </location>
</feature>
<evidence type="ECO:0000313" key="7">
    <source>
        <dbReference type="EMBL" id="SDK45681.1"/>
    </source>
</evidence>
<keyword evidence="8" id="KW-1185">Reference proteome</keyword>
<feature type="domain" description="Yip1" evidence="6">
    <location>
        <begin position="7"/>
        <end position="196"/>
    </location>
</feature>
<evidence type="ECO:0000313" key="8">
    <source>
        <dbReference type="Proteomes" id="UP000198882"/>
    </source>
</evidence>
<dbReference type="GO" id="GO:0016020">
    <property type="term" value="C:membrane"/>
    <property type="evidence" value="ECO:0007669"/>
    <property type="project" value="UniProtKB-SubCell"/>
</dbReference>
<dbReference type="EMBL" id="FNFE01000004">
    <property type="protein sequence ID" value="SDK45681.1"/>
    <property type="molecule type" value="Genomic_DNA"/>
</dbReference>
<evidence type="ECO:0000256" key="4">
    <source>
        <dbReference type="ARBA" id="ARBA00023136"/>
    </source>
</evidence>
<feature type="transmembrane region" description="Helical" evidence="5">
    <location>
        <begin position="175"/>
        <end position="197"/>
    </location>
</feature>
<dbReference type="InterPro" id="IPR006977">
    <property type="entry name" value="Yip1_dom"/>
</dbReference>
<keyword evidence="2 5" id="KW-0812">Transmembrane</keyword>
<evidence type="ECO:0000256" key="5">
    <source>
        <dbReference type="SAM" id="Phobius"/>
    </source>
</evidence>
<evidence type="ECO:0000256" key="3">
    <source>
        <dbReference type="ARBA" id="ARBA00022989"/>
    </source>
</evidence>
<dbReference type="OrthoDB" id="116519at2157"/>
<organism evidence="7 8">
    <name type="scientific">Natronorubrum texcoconense</name>
    <dbReference type="NCBI Taxonomy" id="1095776"/>
    <lineage>
        <taxon>Archaea</taxon>
        <taxon>Methanobacteriati</taxon>
        <taxon>Methanobacteriota</taxon>
        <taxon>Stenosarchaea group</taxon>
        <taxon>Halobacteria</taxon>
        <taxon>Halobacteriales</taxon>
        <taxon>Natrialbaceae</taxon>
        <taxon>Natronorubrum</taxon>
    </lineage>
</organism>